<evidence type="ECO:0000256" key="4">
    <source>
        <dbReference type="ARBA" id="ARBA00010701"/>
    </source>
</evidence>
<feature type="compositionally biased region" description="Low complexity" evidence="19">
    <location>
        <begin position="489"/>
        <end position="511"/>
    </location>
</feature>
<dbReference type="GO" id="GO:0004620">
    <property type="term" value="F:phospholipase activity"/>
    <property type="evidence" value="ECO:0007669"/>
    <property type="project" value="TreeGrafter"/>
</dbReference>
<keyword evidence="7" id="KW-0812">Transmembrane</keyword>
<keyword evidence="11" id="KW-0735">Signal-anchor</keyword>
<evidence type="ECO:0000256" key="10">
    <source>
        <dbReference type="ARBA" id="ARBA00022963"/>
    </source>
</evidence>
<keyword evidence="23" id="KW-1185">Reference proteome</keyword>
<dbReference type="GO" id="GO:0034727">
    <property type="term" value="P:piecemeal microautophagy of the nucleus"/>
    <property type="evidence" value="ECO:0007669"/>
    <property type="project" value="TreeGrafter"/>
</dbReference>
<dbReference type="CDD" id="cd00519">
    <property type="entry name" value="Lipase_3"/>
    <property type="match status" value="1"/>
</dbReference>
<keyword evidence="15" id="KW-0472">Membrane</keyword>
<keyword evidence="13" id="KW-0072">Autophagy</keyword>
<dbReference type="EC" id="3.1.1.3" evidence="6"/>
<evidence type="ECO:0000256" key="5">
    <source>
        <dbReference type="ARBA" id="ARBA00011137"/>
    </source>
</evidence>
<feature type="region of interest" description="Disordered" evidence="19">
    <location>
        <begin position="455"/>
        <end position="476"/>
    </location>
</feature>
<dbReference type="Pfam" id="PF01764">
    <property type="entry name" value="Lipase_3"/>
    <property type="match status" value="1"/>
</dbReference>
<comment type="catalytic activity">
    <reaction evidence="1">
        <text>a triacylglycerol + H2O = a diacylglycerol + a fatty acid + H(+)</text>
        <dbReference type="Rhea" id="RHEA:12044"/>
        <dbReference type="ChEBI" id="CHEBI:15377"/>
        <dbReference type="ChEBI" id="CHEBI:15378"/>
        <dbReference type="ChEBI" id="CHEBI:17855"/>
        <dbReference type="ChEBI" id="CHEBI:18035"/>
        <dbReference type="ChEBI" id="CHEBI:28868"/>
        <dbReference type="EC" id="3.1.1.3"/>
    </reaction>
</comment>
<evidence type="ECO:0000256" key="2">
    <source>
        <dbReference type="ARBA" id="ARBA00004270"/>
    </source>
</evidence>
<feature type="domain" description="Fungal lipase-type" evidence="21">
    <location>
        <begin position="280"/>
        <end position="318"/>
    </location>
</feature>
<comment type="subcellular location">
    <subcellularLocation>
        <location evidence="3">Endosome</location>
        <location evidence="3">Multivesicular body membrane</location>
        <topology evidence="3">Single-pass type II membrane protein</topology>
    </subcellularLocation>
    <subcellularLocation>
        <location evidence="2">Prevacuolar compartment membrane</location>
        <topology evidence="2">Single-pass type II membrane protein</topology>
    </subcellularLocation>
</comment>
<gene>
    <name evidence="22" type="ORF">B0A48_03956</name>
</gene>
<comment type="similarity">
    <text evidence="4">Belongs to the AB hydrolase superfamily. Lipase family.</text>
</comment>
<evidence type="ECO:0000259" key="21">
    <source>
        <dbReference type="Pfam" id="PF01764"/>
    </source>
</evidence>
<proteinExistence type="inferred from homology"/>
<dbReference type="Proteomes" id="UP000192596">
    <property type="component" value="Unassembled WGS sequence"/>
</dbReference>
<keyword evidence="20" id="KW-0732">Signal</keyword>
<dbReference type="InterPro" id="IPR002921">
    <property type="entry name" value="Fungal_lipase-type"/>
</dbReference>
<evidence type="ECO:0000256" key="11">
    <source>
        <dbReference type="ARBA" id="ARBA00022968"/>
    </source>
</evidence>
<evidence type="ECO:0000256" key="3">
    <source>
        <dbReference type="ARBA" id="ARBA00004343"/>
    </source>
</evidence>
<evidence type="ECO:0000256" key="7">
    <source>
        <dbReference type="ARBA" id="ARBA00022692"/>
    </source>
</evidence>
<evidence type="ECO:0000313" key="23">
    <source>
        <dbReference type="Proteomes" id="UP000192596"/>
    </source>
</evidence>
<keyword evidence="12" id="KW-1133">Transmembrane helix</keyword>
<dbReference type="GO" id="GO:0034496">
    <property type="term" value="P:multivesicular body membrane disassembly"/>
    <property type="evidence" value="ECO:0007669"/>
    <property type="project" value="TreeGrafter"/>
</dbReference>
<feature type="signal peptide" evidence="20">
    <location>
        <begin position="1"/>
        <end position="19"/>
    </location>
</feature>
<reference evidence="23" key="1">
    <citation type="submission" date="2017-03" db="EMBL/GenBank/DDBJ databases">
        <title>Genomes of endolithic fungi from Antarctica.</title>
        <authorList>
            <person name="Coleine C."/>
            <person name="Masonjones S."/>
            <person name="Stajich J.E."/>
        </authorList>
    </citation>
    <scope>NUCLEOTIDE SEQUENCE [LARGE SCALE GENOMIC DNA]</scope>
    <source>
        <strain evidence="23">CCFEE 5527</strain>
    </source>
</reference>
<dbReference type="OrthoDB" id="58570at2759"/>
<dbReference type="GO" id="GO:0032585">
    <property type="term" value="C:multivesicular body membrane"/>
    <property type="evidence" value="ECO:0007669"/>
    <property type="project" value="UniProtKB-SubCell"/>
</dbReference>
<keyword evidence="8" id="KW-0967">Endosome</keyword>
<feature type="region of interest" description="Disordered" evidence="19">
    <location>
        <begin position="22"/>
        <end position="41"/>
    </location>
</feature>
<evidence type="ECO:0000256" key="17">
    <source>
        <dbReference type="ARBA" id="ARBA00024663"/>
    </source>
</evidence>
<evidence type="ECO:0000256" key="16">
    <source>
        <dbReference type="ARBA" id="ARBA00023180"/>
    </source>
</evidence>
<dbReference type="EMBL" id="NAJO01000008">
    <property type="protein sequence ID" value="OQO10658.1"/>
    <property type="molecule type" value="Genomic_DNA"/>
</dbReference>
<sequence length="655" mass="71470">MYGSLVLYLLLCSPGWTDAARTPKQKAEQRNPNVILPPGLGQDVGEADLPRALGEKVFSLRHIYHHGAQRYPDLHRYVDVPSDAQLWVTDESGKKELAPTTLRAKAATRRIQRLADRKKGTLDHILEYAQVHGESASLPSSAWTTDEVAGPNVTDKETVLSFAKMANNAYTEGITQPDWMEIGGGFNYTEDFGWENDGLRGHIFADKKNDTVVIGLKGTSMAVFDGAGTTGHDKLNDNLFASCCCAQGGQYLWKPVCDCMTDTYTCNSTCLVKSLKQKSHYYTAVRDLYHNVTERYPHADIWLTGHSLGGVVSSLLGLTYGLPTLTFEAYPDALAASRLGLPVPPGYKIGAHHTRPETGIYHFGHTADPIFMGTCNAASSLCTIGGYAFQSQCHTSMVCTYDTVEDFGWRVGLGTHRITSVIRDVIEKYDTMPKCEQDVECQDCFNWKFFESNSSETTTSRSSTSTKTSTRTRTETCKTPGWWGCLDESTTTSGSTTSASSSSSSESSTTTCHTPGWFGCKDEITTTTTSSSSSSKSAATPAPAPSVSTTPTPTPTASASSTSTCKTPGWLGCNDPIHTSSSFSATPSSTPKHTTASQTSTTCTSEDWFGFVCVDPSPTESKVKPSKTSTPKKERRCRERYWWGWCKLDEERTDL</sequence>
<keyword evidence="14" id="KW-0443">Lipid metabolism</keyword>
<dbReference type="PANTHER" id="PTHR47175">
    <property type="entry name" value="LIPASE ATG15-RELATED"/>
    <property type="match status" value="1"/>
</dbReference>
<name>A0A1V8THC3_9PEZI</name>
<dbReference type="GO" id="GO:0005775">
    <property type="term" value="C:vacuolar lumen"/>
    <property type="evidence" value="ECO:0007669"/>
    <property type="project" value="TreeGrafter"/>
</dbReference>
<dbReference type="FunCoup" id="A0A1V8THC3">
    <property type="interactions" value="90"/>
</dbReference>
<dbReference type="InterPro" id="IPR029058">
    <property type="entry name" value="AB_hydrolase_fold"/>
</dbReference>
<dbReference type="GO" id="GO:0006660">
    <property type="term" value="P:phosphatidylserine catabolic process"/>
    <property type="evidence" value="ECO:0007669"/>
    <property type="project" value="TreeGrafter"/>
</dbReference>
<dbReference type="InParanoid" id="A0A1V8THC3"/>
<dbReference type="SUPFAM" id="SSF53474">
    <property type="entry name" value="alpha/beta-Hydrolases"/>
    <property type="match status" value="1"/>
</dbReference>
<comment type="function">
    <text evidence="17">Lipase which is essential for lysis of subvacuolar cytoplasm to vacuole targeted bodies and intravacuolar autophagic bodies. Involved in the lysis of intravacuolar multivesicular body (MVB) vesicles. The intravacuolar membrane disintegration by ATG15 is critical to life span extension.</text>
</comment>
<dbReference type="AlphaFoldDB" id="A0A1V8THC3"/>
<evidence type="ECO:0000256" key="1">
    <source>
        <dbReference type="ARBA" id="ARBA00001024"/>
    </source>
</evidence>
<evidence type="ECO:0000256" key="15">
    <source>
        <dbReference type="ARBA" id="ARBA00023136"/>
    </source>
</evidence>
<evidence type="ECO:0000256" key="12">
    <source>
        <dbReference type="ARBA" id="ARBA00022989"/>
    </source>
</evidence>
<evidence type="ECO:0000256" key="8">
    <source>
        <dbReference type="ARBA" id="ARBA00022753"/>
    </source>
</evidence>
<dbReference type="GO" id="GO:0046461">
    <property type="term" value="P:neutral lipid catabolic process"/>
    <property type="evidence" value="ECO:0007669"/>
    <property type="project" value="TreeGrafter"/>
</dbReference>
<dbReference type="FunFam" id="3.40.50.1820:FF:000129">
    <property type="entry name" value="Autophagy related lipase Atg15, putative"/>
    <property type="match status" value="1"/>
</dbReference>
<dbReference type="PANTHER" id="PTHR47175:SF2">
    <property type="entry name" value="LIPASE ATG15-RELATED"/>
    <property type="match status" value="1"/>
</dbReference>
<feature type="region of interest" description="Disordered" evidence="19">
    <location>
        <begin position="488"/>
        <end position="512"/>
    </location>
</feature>
<evidence type="ECO:0000256" key="18">
    <source>
        <dbReference type="ARBA" id="ARBA00029828"/>
    </source>
</evidence>
<evidence type="ECO:0000256" key="13">
    <source>
        <dbReference type="ARBA" id="ARBA00023006"/>
    </source>
</evidence>
<dbReference type="InterPro" id="IPR050805">
    <property type="entry name" value="ATG15_Lipase"/>
</dbReference>
<evidence type="ECO:0000256" key="9">
    <source>
        <dbReference type="ARBA" id="ARBA00022801"/>
    </source>
</evidence>
<organism evidence="22 23">
    <name type="scientific">Cryoendolithus antarcticus</name>
    <dbReference type="NCBI Taxonomy" id="1507870"/>
    <lineage>
        <taxon>Eukaryota</taxon>
        <taxon>Fungi</taxon>
        <taxon>Dikarya</taxon>
        <taxon>Ascomycota</taxon>
        <taxon>Pezizomycotina</taxon>
        <taxon>Dothideomycetes</taxon>
        <taxon>Dothideomycetidae</taxon>
        <taxon>Cladosporiales</taxon>
        <taxon>Cladosporiaceae</taxon>
        <taxon>Cryoendolithus</taxon>
    </lineage>
</organism>
<keyword evidence="16" id="KW-0325">Glycoprotein</keyword>
<feature type="region of interest" description="Disordered" evidence="19">
    <location>
        <begin position="528"/>
        <end position="564"/>
    </location>
</feature>
<evidence type="ECO:0000256" key="19">
    <source>
        <dbReference type="SAM" id="MobiDB-lite"/>
    </source>
</evidence>
<protein>
    <recommendedName>
        <fullName evidence="6">triacylglycerol lipase</fullName>
        <ecNumber evidence="6">3.1.1.3</ecNumber>
    </recommendedName>
    <alternativeName>
        <fullName evidence="18">Autophagy-related protein 15</fullName>
    </alternativeName>
</protein>
<feature type="chain" id="PRO_5012731969" description="triacylglycerol lipase" evidence="20">
    <location>
        <begin position="20"/>
        <end position="655"/>
    </location>
</feature>
<evidence type="ECO:0000256" key="14">
    <source>
        <dbReference type="ARBA" id="ARBA00023098"/>
    </source>
</evidence>
<dbReference type="Gene3D" id="3.40.50.1820">
    <property type="entry name" value="alpha/beta hydrolase"/>
    <property type="match status" value="1"/>
</dbReference>
<evidence type="ECO:0000256" key="6">
    <source>
        <dbReference type="ARBA" id="ARBA00013279"/>
    </source>
</evidence>
<dbReference type="GO" id="GO:0004806">
    <property type="term" value="F:triacylglycerol lipase activity"/>
    <property type="evidence" value="ECO:0007669"/>
    <property type="project" value="UniProtKB-EC"/>
</dbReference>
<accession>A0A1V8THC3</accession>
<evidence type="ECO:0000313" key="22">
    <source>
        <dbReference type="EMBL" id="OQO10658.1"/>
    </source>
</evidence>
<feature type="compositionally biased region" description="Low complexity" evidence="19">
    <location>
        <begin position="455"/>
        <end position="471"/>
    </location>
</feature>
<comment type="subunit">
    <text evidence="5">Binds to both phosphatidylinositol (PI) and phosphatidylinositol 3,5-bisphosphate (PIP2).</text>
</comment>
<comment type="caution">
    <text evidence="22">The sequence shown here is derived from an EMBL/GenBank/DDBJ whole genome shotgun (WGS) entry which is preliminary data.</text>
</comment>
<keyword evidence="9" id="KW-0378">Hydrolase</keyword>
<evidence type="ECO:0000256" key="20">
    <source>
        <dbReference type="SAM" id="SignalP"/>
    </source>
</evidence>
<keyword evidence="10" id="KW-0442">Lipid degradation</keyword>
<dbReference type="STRING" id="1507870.A0A1V8THC3"/>